<accession>A0A0G4G4U6</accession>
<feature type="compositionally biased region" description="Polar residues" evidence="1">
    <location>
        <begin position="499"/>
        <end position="516"/>
    </location>
</feature>
<feature type="compositionally biased region" description="Acidic residues" evidence="1">
    <location>
        <begin position="1132"/>
        <end position="1145"/>
    </location>
</feature>
<evidence type="ECO:0000256" key="1">
    <source>
        <dbReference type="SAM" id="MobiDB-lite"/>
    </source>
</evidence>
<feature type="compositionally biased region" description="Low complexity" evidence="1">
    <location>
        <begin position="1374"/>
        <end position="1390"/>
    </location>
</feature>
<feature type="region of interest" description="Disordered" evidence="1">
    <location>
        <begin position="1067"/>
        <end position="1093"/>
    </location>
</feature>
<feature type="compositionally biased region" description="Pro residues" evidence="1">
    <location>
        <begin position="1235"/>
        <end position="1244"/>
    </location>
</feature>
<sequence length="2325" mass="248225">MPTGAPVPSDAEAETALRSLLAAQKIPQEEAEFGIRLAVAFADIVTKNWSESSSFTTDHILSEALAQARQAHSDSRQSEQGGPMPGYNHGHAVHPSEMTRNPVGFPYHHQSFLSNRPNANIQTDRRSRAQTAMHSTRNLTSSLAADASSNRIPPGPVSPLAAAACARRMKNPHPKDQSSLSAAPHPLQAAQTRLRHSSTRAEMLARDFGTIRSPGAVFGGRGDGSGVFPISGASCASPPVSRAKRQTQQQSPVPNLSGTPRGSGAGVQMQWSNSLGASTPASASASGATPGSRRPQHPMNPRQGVFPSVSPTGSAKGRVQAQMQGTMEDYGSQMSPSEVPPQFRQRGGAAAAAAAFQGGRGGGGGQTPRSANLGPAPSPSSTSTNPAAHAQTTTTQKETAPKGTGGRRHHRVSTFRKKYELSFYSYVDKSLARTRRHPGWPHLSSSPRVCPENVQPYPYPSLDPQDPSLSIFPIVSHTQTTFSEDAERGRKTEEAKEGNSITTEPTRPSDIPSTIGGNTGACAAIPPSVSQTSIGGMSPSDNTSTSNRSKGPPQQQPSGVFHKLSEASSSAARLRTISSGAGTMPPPASAFTCPFDDETDLQRAKAYSLSTERSLRLLFDEHGEDMTHRTRHRLTQKEIRISGDLNDWTMVNEEAIILKGAEGLADLEAEAAPEGNLRPILTPADAGITEDLHPCPSPISVPLSYGLTRHPPSFGFFPSKKNPAEGGLVSVSGAPDGQAASASASVPVSREVSQKVEEKEVRVAGTTAEDAKEKKTEKEGPIEERHGAAPSGPATASGGVCPMSIDTDAAAEKEKKKFPTSVVGESPTIAPLSSPRPSFLPEAFCPFIVKNDPADFRAFVSERESLEVQRAWKDPRDRGENRAIRALSRGVMDRSVLSGKTITAHLTEEEDEAPFEWADLEETEPELPNNLPHFFAEFRRQHPHTANDARLGRLYHDHNSRRQAKHYAPPLIGPPAVGPPFYGKSNLDYIRSPEESQLLKMILKGLSDSETFEVLGMESVIYRSIEDWWVNLSGGFFPPPRKAQVADALERRRVALAEERIALRKEKERPQAAVSGGQGEGGEIDEGLNSVATTPPRFLKNAMGFPVYVKPEGVRRRKKRVTGKETKGVEQGLEEESSSDDEEDEMPRPPAWSLSLCSLCDTYHLPPLSRPEKPKASTKTKKMKKEEQPTVPPAASDGNSFGQPPLPKGDRPPCFSSSKEEKGGIQTGSPAGPSEGPPKVPLPKPIGDASDPGDIPPACTVAAGASSSSSSQSAPPVAAVSLVDGQSRCMSDDDEEDEEDEEDDPFFLFRRCDFYRSRRNIYRFDNELCSSESKKMRLQREVRKVLWRWQAGVSLKYKVPSNVKNEQKEGGENGSAAAASSEQAARGSQAPPMRHKVCRWTTSFVPGTKEAELAVDSVMGPAALALMGRKQGCVNHVQILCARESLDGDEAAAASGGGGTGKGKGEVMKKGRRPKLTAEARGGWAISDETDKEDEAERQWEAPNGFPDPIAKPYSLVGGQLKETADETESRVQRNRARHYNRHKTPAFLLGYYNCFLPLTEREAILRRHCLKRESETGKAKANLNAVVVPESATAQDDSTKQKEGGASESPFSSTLTATQIEEGNALLQNFGIHSGTVLCAVLRCRRADGVRPSKRELRLRRAFNMRRSPTDSDEEFEALIGPPPVETTVDPVSAAGERTKSRVSLTYPFAEEDAVANAQRLQRIRLLSMQALQLEREHEEKAAAERRREVERERDAERVKEEARRSVGMPFSDTPMQAADADPGGASAKNGGAEQTARRHDTRRASLGATPKSAHAGPSASPKGAGSRAYPSRRAAPPPLKMMDEEMYPDVPNRHFPEGHTAFPPTPAGTSRLPQPPPRKRPKGAGATAPSPVSAAEASRAVRHLSASPKAGGPHGTSVPHPASIPPMRSPRGSRRPPPYTHSPFDGDLKPPMPPVHIASLTGETLSPRVVHPQNFHPVPMGRIRAPHPLSPAHAQGPHPHSFGYAGAPHPLSPGHAHFPPPHPDPTARGPSYHTFHFHPPHPTHAHAPVHPHRFPHGMPPRPPSRSGAHRPIRIGRFGADGPGWTPVWTGDAPGAPGGGGQGDTSARRSAGGPTPPTFSGDASQPGRASRFSPANPQAPSSSLSPSSERLHRNGPGGSTAGAPFAPDLSPTRERPGLNPSGQGGLAGAAAKAQGGHIDRALGWPTPPFPQGLQTTPPAPSPQKQGATRDGDGMSSKPGRAPIPSLPSSETQTETVETETAQTQSKGQKRAREEPQTSQAQAEAGPLPLAASIPSAHDASLSQSAGAGQPSGTAGGSVGQQTHQ</sequence>
<feature type="region of interest" description="Disordered" evidence="1">
    <location>
        <begin position="727"/>
        <end position="835"/>
    </location>
</feature>
<feature type="region of interest" description="Disordered" evidence="1">
    <location>
        <begin position="1114"/>
        <end position="1150"/>
    </location>
</feature>
<feature type="compositionally biased region" description="Basic and acidic residues" evidence="1">
    <location>
        <begin position="769"/>
        <end position="787"/>
    </location>
</feature>
<feature type="region of interest" description="Disordered" evidence="1">
    <location>
        <begin position="1669"/>
        <end position="1698"/>
    </location>
</feature>
<feature type="compositionally biased region" description="Low complexity" evidence="1">
    <location>
        <begin position="1261"/>
        <end position="1281"/>
    </location>
</feature>
<feature type="region of interest" description="Disordered" evidence="1">
    <location>
        <begin position="66"/>
        <end position="137"/>
    </location>
</feature>
<feature type="compositionally biased region" description="Basic and acidic residues" evidence="1">
    <location>
        <begin position="752"/>
        <end position="762"/>
    </location>
</feature>
<gene>
    <name evidence="2" type="ORF">Cvel_20268</name>
</gene>
<feature type="compositionally biased region" description="Basic residues" evidence="1">
    <location>
        <begin position="2037"/>
        <end position="2057"/>
    </location>
</feature>
<feature type="compositionally biased region" description="Basic and acidic residues" evidence="1">
    <location>
        <begin position="1739"/>
        <end position="1766"/>
    </location>
</feature>
<feature type="compositionally biased region" description="Acidic residues" evidence="1">
    <location>
        <begin position="1292"/>
        <end position="1303"/>
    </location>
</feature>
<name>A0A0G4G4U6_9ALVE</name>
<feature type="compositionally biased region" description="Low complexity" evidence="1">
    <location>
        <begin position="2134"/>
        <end position="2149"/>
    </location>
</feature>
<protein>
    <submittedName>
        <fullName evidence="2">Uncharacterized protein</fullName>
    </submittedName>
</protein>
<evidence type="ECO:0000313" key="2">
    <source>
        <dbReference type="EMBL" id="CEM23444.1"/>
    </source>
</evidence>
<feature type="compositionally biased region" description="Polar residues" evidence="1">
    <location>
        <begin position="528"/>
        <end position="558"/>
    </location>
</feature>
<dbReference type="VEuPathDB" id="CryptoDB:Cvel_20268"/>
<feature type="region of interest" description="Disordered" evidence="1">
    <location>
        <begin position="1993"/>
        <end position="2325"/>
    </location>
</feature>
<feature type="compositionally biased region" description="Basic and acidic residues" evidence="1">
    <location>
        <begin position="485"/>
        <end position="497"/>
    </location>
</feature>
<feature type="region of interest" description="Disordered" evidence="1">
    <location>
        <begin position="1364"/>
        <end position="1393"/>
    </location>
</feature>
<feature type="compositionally biased region" description="Low complexity" evidence="1">
    <location>
        <begin position="276"/>
        <end position="292"/>
    </location>
</feature>
<feature type="compositionally biased region" description="Polar residues" evidence="1">
    <location>
        <begin position="2213"/>
        <end position="2227"/>
    </location>
</feature>
<feature type="region of interest" description="Disordered" evidence="1">
    <location>
        <begin position="229"/>
        <end position="413"/>
    </location>
</feature>
<feature type="compositionally biased region" description="Low complexity" evidence="1">
    <location>
        <begin position="2249"/>
        <end position="2266"/>
    </location>
</feature>
<feature type="region of interest" description="Disordered" evidence="1">
    <location>
        <begin position="167"/>
        <end position="197"/>
    </location>
</feature>
<feature type="compositionally biased region" description="Low complexity" evidence="1">
    <location>
        <begin position="739"/>
        <end position="749"/>
    </location>
</feature>
<organism evidence="2">
    <name type="scientific">Chromera velia CCMP2878</name>
    <dbReference type="NCBI Taxonomy" id="1169474"/>
    <lineage>
        <taxon>Eukaryota</taxon>
        <taxon>Sar</taxon>
        <taxon>Alveolata</taxon>
        <taxon>Colpodellida</taxon>
        <taxon>Chromeraceae</taxon>
        <taxon>Chromera</taxon>
    </lineage>
</organism>
<feature type="compositionally biased region" description="Low complexity" evidence="1">
    <location>
        <begin position="342"/>
        <end position="357"/>
    </location>
</feature>
<reference evidence="2" key="1">
    <citation type="submission" date="2014-11" db="EMBL/GenBank/DDBJ databases">
        <authorList>
            <person name="Otto D Thomas"/>
            <person name="Naeem Raeece"/>
        </authorList>
    </citation>
    <scope>NUCLEOTIDE SEQUENCE</scope>
</reference>
<feature type="compositionally biased region" description="Polar residues" evidence="1">
    <location>
        <begin position="111"/>
        <end position="122"/>
    </location>
</feature>
<feature type="region of interest" description="Disordered" evidence="1">
    <location>
        <begin position="1164"/>
        <end position="1303"/>
    </location>
</feature>
<feature type="region of interest" description="Disordered" evidence="1">
    <location>
        <begin position="1739"/>
        <end position="1953"/>
    </location>
</feature>
<feature type="region of interest" description="Disordered" evidence="1">
    <location>
        <begin position="481"/>
        <end position="595"/>
    </location>
</feature>
<dbReference type="EMBL" id="CDMZ01000892">
    <property type="protein sequence ID" value="CEM23444.1"/>
    <property type="molecule type" value="Genomic_DNA"/>
</dbReference>
<feature type="compositionally biased region" description="Low complexity" evidence="1">
    <location>
        <begin position="788"/>
        <end position="799"/>
    </location>
</feature>
<feature type="region of interest" description="Disordered" evidence="1">
    <location>
        <begin position="1487"/>
        <end position="1511"/>
    </location>
</feature>
<feature type="region of interest" description="Disordered" evidence="1">
    <location>
        <begin position="1589"/>
        <end position="1613"/>
    </location>
</feature>
<feature type="compositionally biased region" description="Polar residues" evidence="1">
    <location>
        <begin position="246"/>
        <end position="260"/>
    </location>
</feature>
<proteinExistence type="predicted"/>
<feature type="compositionally biased region" description="Polar residues" evidence="1">
    <location>
        <begin position="2301"/>
        <end position="2313"/>
    </location>
</feature>
<feature type="region of interest" description="Disordered" evidence="1">
    <location>
        <begin position="1451"/>
        <end position="1472"/>
    </location>
</feature>
<feature type="compositionally biased region" description="Low complexity" evidence="1">
    <location>
        <begin position="1825"/>
        <end position="1836"/>
    </location>
</feature>
<feature type="compositionally biased region" description="Low complexity" evidence="1">
    <location>
        <begin position="379"/>
        <end position="390"/>
    </location>
</feature>